<keyword evidence="2" id="KW-0678">Repressor</keyword>
<keyword evidence="4" id="KW-0804">Transcription</keyword>
<feature type="region of interest" description="Disordered" evidence="6">
    <location>
        <begin position="134"/>
        <end position="193"/>
    </location>
</feature>
<evidence type="ECO:0000256" key="5">
    <source>
        <dbReference type="ARBA" id="ARBA00023242"/>
    </source>
</evidence>
<feature type="compositionally biased region" description="Acidic residues" evidence="6">
    <location>
        <begin position="147"/>
        <end position="164"/>
    </location>
</feature>
<reference evidence="9" key="1">
    <citation type="journal article" date="2014" name="Science">
        <title>Nonhuman genetics. Genomic basis for the convergent evolution of electric organs.</title>
        <authorList>
            <person name="Gallant J.R."/>
            <person name="Traeger L.L."/>
            <person name="Volkening J.D."/>
            <person name="Moffett H."/>
            <person name="Chen P.H."/>
            <person name="Novina C.D."/>
            <person name="Phillips G.N.Jr."/>
            <person name="Anand R."/>
            <person name="Wells G.B."/>
            <person name="Pinch M."/>
            <person name="Guth R."/>
            <person name="Unguez G.A."/>
            <person name="Albert J.S."/>
            <person name="Zakon H.H."/>
            <person name="Samanta M.P."/>
            <person name="Sussman M.R."/>
        </authorList>
    </citation>
    <scope>NUCLEOTIDE SEQUENCE [LARGE SCALE GENOMIC DNA]</scope>
</reference>
<keyword evidence="5" id="KW-0539">Nucleus</keyword>
<dbReference type="Gene3D" id="2.40.50.40">
    <property type="match status" value="1"/>
</dbReference>
<reference evidence="8" key="4">
    <citation type="submission" date="2025-08" db="UniProtKB">
        <authorList>
            <consortium name="Ensembl"/>
        </authorList>
    </citation>
    <scope>IDENTIFICATION</scope>
</reference>
<dbReference type="PANTHER" id="PTHR47277">
    <property type="entry name" value="CHROMOBOX PROTEIN HOMOLOG 7"/>
    <property type="match status" value="1"/>
</dbReference>
<evidence type="ECO:0000256" key="6">
    <source>
        <dbReference type="SAM" id="MobiDB-lite"/>
    </source>
</evidence>
<dbReference type="InterPro" id="IPR023780">
    <property type="entry name" value="Chromo_domain"/>
</dbReference>
<dbReference type="PROSITE" id="PS00598">
    <property type="entry name" value="CHROMO_1"/>
    <property type="match status" value="1"/>
</dbReference>
<dbReference type="PROSITE" id="PS50013">
    <property type="entry name" value="CHROMO_2"/>
    <property type="match status" value="1"/>
</dbReference>
<dbReference type="Pfam" id="PF00385">
    <property type="entry name" value="Chromo"/>
    <property type="match status" value="1"/>
</dbReference>
<dbReference type="InterPro" id="IPR043000">
    <property type="entry name" value="CBX7"/>
</dbReference>
<dbReference type="PRINTS" id="PR00504">
    <property type="entry name" value="CHROMODOMAIN"/>
</dbReference>
<keyword evidence="3" id="KW-0805">Transcription regulation</keyword>
<dbReference type="InterPro" id="IPR017984">
    <property type="entry name" value="Chromo_dom_subgr"/>
</dbReference>
<dbReference type="RefSeq" id="XP_026861902.2">
    <property type="nucleotide sequence ID" value="XM_027006101.2"/>
</dbReference>
<gene>
    <name evidence="8" type="primary">cbx7b</name>
</gene>
<sequence>MELSAIGEQVFAVESIIKKRVRKGNVEYLLKWKGWPPKYSTWEPAEHILDPRLVLAYEEKEHRDRAVGWRKRGPKPKRLLVQNIYTMDLRSAHKAVEKSPAHLHLSLTGSLDPQTGHVDQKFQSKRDRVYQQLIQHKRKKRNSIDPSVEDWEGREDENEDEEEDGMRQEEAETDRATTTSNIRTEGWNPITGTEEVTECPLSDEWRPLMVPEEVTVTDVTLNSLTVTFREALVAKGFFRSWELEF</sequence>
<evidence type="ECO:0000256" key="2">
    <source>
        <dbReference type="ARBA" id="ARBA00022491"/>
    </source>
</evidence>
<feature type="compositionally biased region" description="Basic and acidic residues" evidence="6">
    <location>
        <begin position="165"/>
        <end position="175"/>
    </location>
</feature>
<dbReference type="AlphaFoldDB" id="A0A4W4FHW8"/>
<evidence type="ECO:0000256" key="4">
    <source>
        <dbReference type="ARBA" id="ARBA00023163"/>
    </source>
</evidence>
<dbReference type="Pfam" id="PF17218">
    <property type="entry name" value="CBX7_C"/>
    <property type="match status" value="1"/>
</dbReference>
<dbReference type="FunFam" id="2.40.50.40:FF:000006">
    <property type="entry name" value="Chromobox protein homolog 7"/>
    <property type="match status" value="1"/>
</dbReference>
<proteinExistence type="predicted"/>
<dbReference type="GO" id="GO:0035102">
    <property type="term" value="C:PRC1 complex"/>
    <property type="evidence" value="ECO:0007669"/>
    <property type="project" value="InterPro"/>
</dbReference>
<keyword evidence="9" id="KW-1185">Reference proteome</keyword>
<name>A0A4W4FHW8_ELEEL</name>
<evidence type="ECO:0000313" key="9">
    <source>
        <dbReference type="Proteomes" id="UP000314983"/>
    </source>
</evidence>
<protein>
    <recommendedName>
        <fullName evidence="7">Chromo domain-containing protein</fullName>
    </recommendedName>
</protein>
<organism evidence="8 9">
    <name type="scientific">Electrophorus electricus</name>
    <name type="common">Electric eel</name>
    <name type="synonym">Gymnotus electricus</name>
    <dbReference type="NCBI Taxonomy" id="8005"/>
    <lineage>
        <taxon>Eukaryota</taxon>
        <taxon>Metazoa</taxon>
        <taxon>Chordata</taxon>
        <taxon>Craniata</taxon>
        <taxon>Vertebrata</taxon>
        <taxon>Euteleostomi</taxon>
        <taxon>Actinopterygii</taxon>
        <taxon>Neopterygii</taxon>
        <taxon>Teleostei</taxon>
        <taxon>Ostariophysi</taxon>
        <taxon>Gymnotiformes</taxon>
        <taxon>Gymnotoidei</taxon>
        <taxon>Gymnotidae</taxon>
        <taxon>Electrophorus</taxon>
    </lineage>
</organism>
<feature type="domain" description="Chromo" evidence="7">
    <location>
        <begin position="11"/>
        <end position="61"/>
    </location>
</feature>
<evidence type="ECO:0000259" key="7">
    <source>
        <dbReference type="PROSITE" id="PS50013"/>
    </source>
</evidence>
<evidence type="ECO:0000256" key="3">
    <source>
        <dbReference type="ARBA" id="ARBA00023015"/>
    </source>
</evidence>
<dbReference type="InterPro" id="IPR033773">
    <property type="entry name" value="CBX7_C"/>
</dbReference>
<dbReference type="Ensembl" id="ENSEEET00000023976.2">
    <property type="protein sequence ID" value="ENSEEEP00000023708.2"/>
    <property type="gene ID" value="ENSEEEG00000011486.2"/>
</dbReference>
<dbReference type="InterPro" id="IPR016197">
    <property type="entry name" value="Chromo-like_dom_sf"/>
</dbReference>
<dbReference type="GeneID" id="113574891"/>
<reference evidence="8" key="5">
    <citation type="submission" date="2025-09" db="UniProtKB">
        <authorList>
            <consortium name="Ensembl"/>
        </authorList>
    </citation>
    <scope>IDENTIFICATION</scope>
</reference>
<reference evidence="9" key="2">
    <citation type="journal article" date="2017" name="Sci. Adv.">
        <title>A tail of two voltages: Proteomic comparison of the three electric organs of the electric eel.</title>
        <authorList>
            <person name="Traeger L.L."/>
            <person name="Sabat G."/>
            <person name="Barrett-Wilt G.A."/>
            <person name="Wells G.B."/>
            <person name="Sussman M.R."/>
        </authorList>
    </citation>
    <scope>NUCLEOTIDE SEQUENCE [LARGE SCALE GENOMIC DNA]</scope>
</reference>
<dbReference type="InterPro" id="IPR000953">
    <property type="entry name" value="Chromo/chromo_shadow_dom"/>
</dbReference>
<dbReference type="Proteomes" id="UP000314983">
    <property type="component" value="Chromosome 14"/>
</dbReference>
<dbReference type="SUPFAM" id="SSF54160">
    <property type="entry name" value="Chromo domain-like"/>
    <property type="match status" value="1"/>
</dbReference>
<dbReference type="STRING" id="8005.ENSEEEP00000023708"/>
<dbReference type="KEGG" id="eee:113574891"/>
<dbReference type="InterPro" id="IPR023779">
    <property type="entry name" value="Chromodomain_CS"/>
</dbReference>
<evidence type="ECO:0000313" key="8">
    <source>
        <dbReference type="Ensembl" id="ENSEEEP00000023708.2"/>
    </source>
</evidence>
<dbReference type="OMA" id="PHKAHKY"/>
<dbReference type="GeneTree" id="ENSGT00940000158365"/>
<evidence type="ECO:0000256" key="1">
    <source>
        <dbReference type="ARBA" id="ARBA00004123"/>
    </source>
</evidence>
<dbReference type="CTD" id="101882803"/>
<dbReference type="GO" id="GO:0000122">
    <property type="term" value="P:negative regulation of transcription by RNA polymerase II"/>
    <property type="evidence" value="ECO:0007669"/>
    <property type="project" value="TreeGrafter"/>
</dbReference>
<comment type="subcellular location">
    <subcellularLocation>
        <location evidence="1">Nucleus</location>
    </subcellularLocation>
</comment>
<dbReference type="SMART" id="SM00298">
    <property type="entry name" value="CHROMO"/>
    <property type="match status" value="1"/>
</dbReference>
<reference evidence="8" key="3">
    <citation type="submission" date="2020-05" db="EMBL/GenBank/DDBJ databases">
        <title>Electrophorus electricus (electric eel) genome, fEleEle1, primary haplotype.</title>
        <authorList>
            <person name="Myers G."/>
            <person name="Meyer A."/>
            <person name="Fedrigo O."/>
            <person name="Formenti G."/>
            <person name="Rhie A."/>
            <person name="Tracey A."/>
            <person name="Sims Y."/>
            <person name="Jarvis E.D."/>
        </authorList>
    </citation>
    <scope>NUCLEOTIDE SEQUENCE [LARGE SCALE GENOMIC DNA]</scope>
</reference>
<accession>A0A4W4FHW8</accession>
<dbReference type="PANTHER" id="PTHR47277:SF1">
    <property type="entry name" value="CHROMOBOX PROTEIN HOMOLOG 7"/>
    <property type="match status" value="1"/>
</dbReference>
<dbReference type="CDD" id="cd18646">
    <property type="entry name" value="CD_Cbx7"/>
    <property type="match status" value="1"/>
</dbReference>